<comment type="caution">
    <text evidence="1">The sequence shown here is derived from an EMBL/GenBank/DDBJ whole genome shotgun (WGS) entry which is preliminary data.</text>
</comment>
<dbReference type="EMBL" id="JAKOGI010002519">
    <property type="protein sequence ID" value="KAJ8421817.1"/>
    <property type="molecule type" value="Genomic_DNA"/>
</dbReference>
<reference evidence="1" key="1">
    <citation type="submission" date="2022-04" db="EMBL/GenBank/DDBJ databases">
        <title>Carnegiea gigantea Genome sequencing and assembly v2.</title>
        <authorList>
            <person name="Copetti D."/>
            <person name="Sanderson M.J."/>
            <person name="Burquez A."/>
            <person name="Wojciechowski M.F."/>
        </authorList>
    </citation>
    <scope>NUCLEOTIDE SEQUENCE</scope>
    <source>
        <strain evidence="1">SGP5-SGP5p</strain>
        <tissue evidence="1">Aerial part</tissue>
    </source>
</reference>
<dbReference type="SUPFAM" id="SSF56219">
    <property type="entry name" value="DNase I-like"/>
    <property type="match status" value="1"/>
</dbReference>
<dbReference type="AlphaFoldDB" id="A0A9Q1JFB6"/>
<protein>
    <submittedName>
        <fullName evidence="1">Uncharacterized protein</fullName>
    </submittedName>
</protein>
<dbReference type="PANTHER" id="PTHR33710">
    <property type="entry name" value="BNAC02G09200D PROTEIN"/>
    <property type="match status" value="1"/>
</dbReference>
<evidence type="ECO:0000313" key="1">
    <source>
        <dbReference type="EMBL" id="KAJ8421817.1"/>
    </source>
</evidence>
<keyword evidence="2" id="KW-1185">Reference proteome</keyword>
<sequence>MLQYARLLIEVSLEGTYPDYVEFVNDFNVVVKQMVKFEWMPVKCGHCQMLEYKEQECRKKGTTRMEWRVARPTINQNDQQQEQDQTDGFTRVQSRTSARSIMVFKHWKEKKVKGIKKGWQGGHPPMDSVVSWNIRGLNWPNKQEDVKVFLRLNKVGLVGLLKTKVKVETVNTMANSLSTNRKFFITYVYGFNQETNRQQMWEDLTGIAQGMNEAWCILGDFKSVLQKKDSIGGADVLDSEISKFSKWIDVCELQKMRSSRPYFSWTNKITWSRIDRVNYLPNRLSDHTPLHIILPSCPRPKHEFTFCDMWTKDPHYMDLVKAKMKLLQEDSRLGQLKALLNKLKPALRKLNKDKYAYLYEQQARAREDMSHVEDAELRKRYVSILSSVLLLIKQQCKVE</sequence>
<dbReference type="PANTHER" id="PTHR33710:SF64">
    <property type="entry name" value="ENDONUCLEASE_EXONUCLEASE_PHOSPHATASE DOMAIN-CONTAINING PROTEIN"/>
    <property type="match status" value="1"/>
</dbReference>
<gene>
    <name evidence="1" type="ORF">Cgig2_023810</name>
</gene>
<name>A0A9Q1JFB6_9CARY</name>
<dbReference type="Proteomes" id="UP001153076">
    <property type="component" value="Unassembled WGS sequence"/>
</dbReference>
<dbReference type="Gene3D" id="3.60.10.10">
    <property type="entry name" value="Endonuclease/exonuclease/phosphatase"/>
    <property type="match status" value="1"/>
</dbReference>
<proteinExistence type="predicted"/>
<dbReference type="OrthoDB" id="1932741at2759"/>
<evidence type="ECO:0000313" key="2">
    <source>
        <dbReference type="Proteomes" id="UP001153076"/>
    </source>
</evidence>
<organism evidence="1 2">
    <name type="scientific">Carnegiea gigantea</name>
    <dbReference type="NCBI Taxonomy" id="171969"/>
    <lineage>
        <taxon>Eukaryota</taxon>
        <taxon>Viridiplantae</taxon>
        <taxon>Streptophyta</taxon>
        <taxon>Embryophyta</taxon>
        <taxon>Tracheophyta</taxon>
        <taxon>Spermatophyta</taxon>
        <taxon>Magnoliopsida</taxon>
        <taxon>eudicotyledons</taxon>
        <taxon>Gunneridae</taxon>
        <taxon>Pentapetalae</taxon>
        <taxon>Caryophyllales</taxon>
        <taxon>Cactineae</taxon>
        <taxon>Cactaceae</taxon>
        <taxon>Cactoideae</taxon>
        <taxon>Echinocereeae</taxon>
        <taxon>Carnegiea</taxon>
    </lineage>
</organism>
<dbReference type="InterPro" id="IPR036691">
    <property type="entry name" value="Endo/exonu/phosph_ase_sf"/>
</dbReference>
<accession>A0A9Q1JFB6</accession>